<dbReference type="GO" id="GO:0005886">
    <property type="term" value="C:plasma membrane"/>
    <property type="evidence" value="ECO:0007669"/>
    <property type="project" value="UniProtKB-SubCell"/>
</dbReference>
<proteinExistence type="predicted"/>
<feature type="transmembrane region" description="Helical" evidence="7">
    <location>
        <begin position="167"/>
        <end position="186"/>
    </location>
</feature>
<evidence type="ECO:0000256" key="7">
    <source>
        <dbReference type="SAM" id="Phobius"/>
    </source>
</evidence>
<comment type="caution">
    <text evidence="9">The sequence shown here is derived from an EMBL/GenBank/DDBJ whole genome shotgun (WGS) entry which is preliminary data.</text>
</comment>
<dbReference type="OrthoDB" id="166803at2759"/>
<dbReference type="AlphaFoldDB" id="A0A9K3LAC1"/>
<feature type="transmembrane region" description="Helical" evidence="7">
    <location>
        <begin position="393"/>
        <end position="411"/>
    </location>
</feature>
<name>A0A9K3LAC1_9STRA</name>
<reference evidence="9" key="1">
    <citation type="journal article" date="2021" name="Sci. Rep.">
        <title>Diploid genomic architecture of Nitzschia inconspicua, an elite biomass production diatom.</title>
        <authorList>
            <person name="Oliver A."/>
            <person name="Podell S."/>
            <person name="Pinowska A."/>
            <person name="Traller J.C."/>
            <person name="Smith S.R."/>
            <person name="McClure R."/>
            <person name="Beliaev A."/>
            <person name="Bohutskyi P."/>
            <person name="Hill E.A."/>
            <person name="Rabines A."/>
            <person name="Zheng H."/>
            <person name="Allen L.Z."/>
            <person name="Kuo A."/>
            <person name="Grigoriev I.V."/>
            <person name="Allen A.E."/>
            <person name="Hazlebeck D."/>
            <person name="Allen E.E."/>
        </authorList>
    </citation>
    <scope>NUCLEOTIDE SEQUENCE</scope>
    <source>
        <strain evidence="9">Hildebrandi</strain>
    </source>
</reference>
<comment type="subcellular location">
    <subcellularLocation>
        <location evidence="1">Cell membrane</location>
        <topology evidence="1">Multi-pass membrane protein</topology>
    </subcellularLocation>
</comment>
<keyword evidence="4 7" id="KW-1133">Transmembrane helix</keyword>
<feature type="transmembrane region" description="Helical" evidence="7">
    <location>
        <begin position="250"/>
        <end position="274"/>
    </location>
</feature>
<dbReference type="EMBL" id="JAGRRH010000014">
    <property type="protein sequence ID" value="KAG7357960.1"/>
    <property type="molecule type" value="Genomic_DNA"/>
</dbReference>
<organism evidence="9 10">
    <name type="scientific">Nitzschia inconspicua</name>
    <dbReference type="NCBI Taxonomy" id="303405"/>
    <lineage>
        <taxon>Eukaryota</taxon>
        <taxon>Sar</taxon>
        <taxon>Stramenopiles</taxon>
        <taxon>Ochrophyta</taxon>
        <taxon>Bacillariophyta</taxon>
        <taxon>Bacillariophyceae</taxon>
        <taxon>Bacillariophycidae</taxon>
        <taxon>Bacillariales</taxon>
        <taxon>Bacillariaceae</taxon>
        <taxon>Nitzschia</taxon>
    </lineage>
</organism>
<feature type="transmembrane region" description="Helical" evidence="7">
    <location>
        <begin position="332"/>
        <end position="352"/>
    </location>
</feature>
<evidence type="ECO:0000256" key="2">
    <source>
        <dbReference type="ARBA" id="ARBA00022475"/>
    </source>
</evidence>
<evidence type="ECO:0000256" key="6">
    <source>
        <dbReference type="SAM" id="MobiDB-lite"/>
    </source>
</evidence>
<protein>
    <submittedName>
        <fullName evidence="9">SNARE associated golgi protein</fullName>
    </submittedName>
</protein>
<feature type="region of interest" description="Disordered" evidence="6">
    <location>
        <begin position="1"/>
        <end position="48"/>
    </location>
</feature>
<keyword evidence="3 7" id="KW-0812">Transmembrane</keyword>
<evidence type="ECO:0000256" key="4">
    <source>
        <dbReference type="ARBA" id="ARBA00022989"/>
    </source>
</evidence>
<feature type="compositionally biased region" description="Low complexity" evidence="6">
    <location>
        <begin position="61"/>
        <end position="71"/>
    </location>
</feature>
<accession>A0A9K3LAC1</accession>
<feature type="transmembrane region" description="Helical" evidence="7">
    <location>
        <begin position="306"/>
        <end position="325"/>
    </location>
</feature>
<gene>
    <name evidence="9" type="ORF">IV203_014547</name>
</gene>
<evidence type="ECO:0000313" key="10">
    <source>
        <dbReference type="Proteomes" id="UP000693970"/>
    </source>
</evidence>
<dbReference type="Pfam" id="PF09335">
    <property type="entry name" value="VTT_dom"/>
    <property type="match status" value="1"/>
</dbReference>
<sequence>MLFSNRRKTSVSPTPSGRNTVDDNDNDNNSNDMIVSSYPSGEETSSTMRFRTGADTETSINSNSNNNNNNNTIFHHQIDSSHSHNTATADDNSDTASGVSDINTRVTMITPTTASTTTMTNTKSTTRSKKRRTSFSSKQSVLSVVVTTTTNGLLSRVSQKFCHPKKLILLVVVWIFAVIIWDSFFLDPKDRLLQPDFSDQFLDWVEGHPLLGMGAILLVIAGAVVSMVPIGTPLTLGCGYIYRGVYGWKLGLFVSTVVSMAGSTLGAVCCFLLGRYLMRDTVKRWVRNYPLFDAIDVAASQHGLKIMAMLYLTPVLPLGLVSYACGTTTMDVSAFALAKIASLPLYLLYTFIGASAHSFIQRGAATDGGSGGGGGGGIGKSVSAEAKKLEENQFLLIAGLVLSVVMMTLITRHIRKELMKILDQQKKEKVGADNAPLLDVDADDVDEKTMEMGLTSRSRRKTNSNKGGAKET</sequence>
<feature type="compositionally biased region" description="Polar residues" evidence="6">
    <location>
        <begin position="83"/>
        <end position="99"/>
    </location>
</feature>
<dbReference type="InterPro" id="IPR015414">
    <property type="entry name" value="TMEM64"/>
</dbReference>
<dbReference type="PANTHER" id="PTHR12677">
    <property type="entry name" value="GOLGI APPARATUS MEMBRANE PROTEIN TVP38-RELATED"/>
    <property type="match status" value="1"/>
</dbReference>
<feature type="region of interest" description="Disordered" evidence="6">
    <location>
        <begin position="80"/>
        <end position="99"/>
    </location>
</feature>
<evidence type="ECO:0000313" key="9">
    <source>
        <dbReference type="EMBL" id="KAG7357960.1"/>
    </source>
</evidence>
<evidence type="ECO:0000256" key="1">
    <source>
        <dbReference type="ARBA" id="ARBA00004651"/>
    </source>
</evidence>
<keyword evidence="10" id="KW-1185">Reference proteome</keyword>
<keyword evidence="2" id="KW-1003">Cell membrane</keyword>
<evidence type="ECO:0000256" key="3">
    <source>
        <dbReference type="ARBA" id="ARBA00022692"/>
    </source>
</evidence>
<dbReference type="Proteomes" id="UP000693970">
    <property type="component" value="Unassembled WGS sequence"/>
</dbReference>
<feature type="transmembrane region" description="Helical" evidence="7">
    <location>
        <begin position="210"/>
        <end position="230"/>
    </location>
</feature>
<evidence type="ECO:0000259" key="8">
    <source>
        <dbReference type="Pfam" id="PF09335"/>
    </source>
</evidence>
<dbReference type="InterPro" id="IPR032816">
    <property type="entry name" value="VTT_dom"/>
</dbReference>
<feature type="region of interest" description="Disordered" evidence="6">
    <location>
        <begin position="448"/>
        <end position="472"/>
    </location>
</feature>
<feature type="compositionally biased region" description="Polar residues" evidence="6">
    <location>
        <begin position="10"/>
        <end position="19"/>
    </location>
</feature>
<feature type="region of interest" description="Disordered" evidence="6">
    <location>
        <begin position="56"/>
        <end position="75"/>
    </location>
</feature>
<keyword evidence="5 7" id="KW-0472">Membrane</keyword>
<feature type="compositionally biased region" description="Polar residues" evidence="6">
    <location>
        <begin position="33"/>
        <end position="48"/>
    </location>
</feature>
<evidence type="ECO:0000256" key="5">
    <source>
        <dbReference type="ARBA" id="ARBA00023136"/>
    </source>
</evidence>
<dbReference type="PANTHER" id="PTHR12677:SF59">
    <property type="entry name" value="GOLGI APPARATUS MEMBRANE PROTEIN TVP38-RELATED"/>
    <property type="match status" value="1"/>
</dbReference>
<reference evidence="9" key="2">
    <citation type="submission" date="2021-04" db="EMBL/GenBank/DDBJ databases">
        <authorList>
            <person name="Podell S."/>
        </authorList>
    </citation>
    <scope>NUCLEOTIDE SEQUENCE</scope>
    <source>
        <strain evidence="9">Hildebrandi</strain>
    </source>
</reference>
<feature type="domain" description="VTT" evidence="8">
    <location>
        <begin position="231"/>
        <end position="354"/>
    </location>
</feature>